<dbReference type="NCBIfam" id="NF047719">
    <property type="entry name" value="SCO6745_fam_HTH"/>
    <property type="match status" value="1"/>
</dbReference>
<reference evidence="2 3" key="1">
    <citation type="submission" date="2024-09" db="EMBL/GenBank/DDBJ databases">
        <title>The Natural Products Discovery Center: Release of the First 8490 Sequenced Strains for Exploring Actinobacteria Biosynthetic Diversity.</title>
        <authorList>
            <person name="Kalkreuter E."/>
            <person name="Kautsar S.A."/>
            <person name="Yang D."/>
            <person name="Bader C.D."/>
            <person name="Teijaro C.N."/>
            <person name="Fluegel L."/>
            <person name="Davis C.M."/>
            <person name="Simpson J.R."/>
            <person name="Lauterbach L."/>
            <person name="Steele A.D."/>
            <person name="Gui C."/>
            <person name="Meng S."/>
            <person name="Li G."/>
            <person name="Viehrig K."/>
            <person name="Ye F."/>
            <person name="Su P."/>
            <person name="Kiefer A.F."/>
            <person name="Nichols A."/>
            <person name="Cepeda A.J."/>
            <person name="Yan W."/>
            <person name="Fan B."/>
            <person name="Jiang Y."/>
            <person name="Adhikari A."/>
            <person name="Zheng C.-J."/>
            <person name="Schuster L."/>
            <person name="Cowan T.M."/>
            <person name="Smanski M.J."/>
            <person name="Chevrette M.G."/>
            <person name="De Carvalho L.P.S."/>
            <person name="Shen B."/>
        </authorList>
    </citation>
    <scope>NUCLEOTIDE SEQUENCE [LARGE SCALE GENOMIC DNA]</scope>
    <source>
        <strain evidence="2 3">NPDC059500</strain>
    </source>
</reference>
<feature type="region of interest" description="Disordered" evidence="1">
    <location>
        <begin position="289"/>
        <end position="321"/>
    </location>
</feature>
<protein>
    <submittedName>
        <fullName evidence="2">Uncharacterized protein</fullName>
    </submittedName>
</protein>
<evidence type="ECO:0000313" key="3">
    <source>
        <dbReference type="Proteomes" id="UP001599756"/>
    </source>
</evidence>
<dbReference type="EMBL" id="JBHYTS010000035">
    <property type="protein sequence ID" value="MFE1753174.1"/>
    <property type="molecule type" value="Genomic_DNA"/>
</dbReference>
<comment type="caution">
    <text evidence="2">The sequence shown here is derived from an EMBL/GenBank/DDBJ whole genome shotgun (WGS) entry which is preliminary data.</text>
</comment>
<evidence type="ECO:0000313" key="2">
    <source>
        <dbReference type="EMBL" id="MFE1753174.1"/>
    </source>
</evidence>
<dbReference type="InterPro" id="IPR054058">
    <property type="entry name" value="HTH_67"/>
</dbReference>
<accession>A0ABW6H962</accession>
<proteinExistence type="predicted"/>
<organism evidence="2 3">
    <name type="scientific">Streptomyces anandii</name>
    <dbReference type="NCBI Taxonomy" id="285454"/>
    <lineage>
        <taxon>Bacteria</taxon>
        <taxon>Bacillati</taxon>
        <taxon>Actinomycetota</taxon>
        <taxon>Actinomycetes</taxon>
        <taxon>Kitasatosporales</taxon>
        <taxon>Streptomycetaceae</taxon>
        <taxon>Streptomyces</taxon>
    </lineage>
</organism>
<keyword evidence="3" id="KW-1185">Reference proteome</keyword>
<gene>
    <name evidence="2" type="ORF">ACFW88_21975</name>
</gene>
<dbReference type="Pfam" id="PF21863">
    <property type="entry name" value="HTH_67"/>
    <property type="match status" value="1"/>
</dbReference>
<sequence>MTGIPDRQRQVRTADGEWLERSRRNARSVQTTIGWIFWDPGATARYEARGLPNPLGYVASRGAPLAPAGADALAAAFGTISSVGIALTFELLKGETAAFQEFWRLRDEAVDEGLRRYAPAIVDPLTEMGPALWSAIDRLPRLGRVLFAATAAMPRPRSPLLSGWHAVNALREWRGDTHWALVASAGLTSAEASIVHNEWLGYTDDWLSASRGQTRQEIDEGWETLSRKGLAAGRRLLPVALRMRQRLEDLTDELTALPWQLLGADFSREFAERLEPPCELLLARVDETAGPGYQPASRVRRRYSAPDDGDGVWRGPRPGTR</sequence>
<dbReference type="RefSeq" id="WP_381827065.1">
    <property type="nucleotide sequence ID" value="NZ_JBHYTS010000035.1"/>
</dbReference>
<evidence type="ECO:0000256" key="1">
    <source>
        <dbReference type="SAM" id="MobiDB-lite"/>
    </source>
</evidence>
<name>A0ABW6H962_9ACTN</name>
<dbReference type="Proteomes" id="UP001599756">
    <property type="component" value="Unassembled WGS sequence"/>
</dbReference>